<evidence type="ECO:0000313" key="5">
    <source>
        <dbReference type="EMBL" id="SIN66152.1"/>
    </source>
</evidence>
<evidence type="ECO:0000313" key="6">
    <source>
        <dbReference type="Proteomes" id="UP000185003"/>
    </source>
</evidence>
<dbReference type="PANTHER" id="PTHR43280">
    <property type="entry name" value="ARAC-FAMILY TRANSCRIPTIONAL REGULATOR"/>
    <property type="match status" value="1"/>
</dbReference>
<dbReference type="OrthoDB" id="323290at2"/>
<dbReference type="PANTHER" id="PTHR43280:SF2">
    <property type="entry name" value="HTH-TYPE TRANSCRIPTIONAL REGULATOR EXSA"/>
    <property type="match status" value="1"/>
</dbReference>
<dbReference type="EMBL" id="FSRA01000001">
    <property type="protein sequence ID" value="SIN66152.1"/>
    <property type="molecule type" value="Genomic_DNA"/>
</dbReference>
<keyword evidence="6" id="KW-1185">Reference proteome</keyword>
<gene>
    <name evidence="5" type="ORF">SAMN04488055_0320</name>
</gene>
<dbReference type="SUPFAM" id="SSF46689">
    <property type="entry name" value="Homeodomain-like"/>
    <property type="match status" value="1"/>
</dbReference>
<keyword evidence="1" id="KW-0805">Transcription regulation</keyword>
<keyword evidence="2" id="KW-0238">DNA-binding</keyword>
<evidence type="ECO:0000256" key="1">
    <source>
        <dbReference type="ARBA" id="ARBA00023015"/>
    </source>
</evidence>
<dbReference type="RefSeq" id="WP_074240379.1">
    <property type="nucleotide sequence ID" value="NZ_FSRA01000001.1"/>
</dbReference>
<dbReference type="SMART" id="SM00342">
    <property type="entry name" value="HTH_ARAC"/>
    <property type="match status" value="1"/>
</dbReference>
<keyword evidence="3" id="KW-0804">Transcription</keyword>
<name>A0A1N6D5S8_9BACT</name>
<sequence>MKFEQIQPPAYLREHVRYIWTLQSTAMDATPRTFAPVADGCPGLIFQQSDFVRFYDQDEKKLPDLFLYGQSTKHTTLHAPGKFNTIGIYFYPQALKSIFGINAEELTNTCVDVNLLSMKQGFRLSEQLLNTLDINEQIDILNAYLFSLVQKNKVPVDSSTQFAINSIITSKGNVPLKELLDKLNMSERNFERKFKEIVGISPKMFSRICKFQASLNQLRNNEFDKLSDIAFENEYSDQSHFIRTFKEFTGISPYQFSKQSQEVIENFPEWKI</sequence>
<dbReference type="AlphaFoldDB" id="A0A1N6D5S8"/>
<evidence type="ECO:0000256" key="2">
    <source>
        <dbReference type="ARBA" id="ARBA00023125"/>
    </source>
</evidence>
<dbReference type="Pfam" id="PF12833">
    <property type="entry name" value="HTH_18"/>
    <property type="match status" value="1"/>
</dbReference>
<feature type="domain" description="HTH araC/xylS-type" evidence="4">
    <location>
        <begin position="157"/>
        <end position="259"/>
    </location>
</feature>
<dbReference type="Proteomes" id="UP000185003">
    <property type="component" value="Unassembled WGS sequence"/>
</dbReference>
<dbReference type="Pfam" id="PF20240">
    <property type="entry name" value="DUF6597"/>
    <property type="match status" value="1"/>
</dbReference>
<evidence type="ECO:0000259" key="4">
    <source>
        <dbReference type="PROSITE" id="PS01124"/>
    </source>
</evidence>
<reference evidence="5 6" key="1">
    <citation type="submission" date="2016-11" db="EMBL/GenBank/DDBJ databases">
        <authorList>
            <person name="Jaros S."/>
            <person name="Januszkiewicz K."/>
            <person name="Wedrychowicz H."/>
        </authorList>
    </citation>
    <scope>NUCLEOTIDE SEQUENCE [LARGE SCALE GENOMIC DNA]</scope>
    <source>
        <strain evidence="5 6">DSM 24787</strain>
    </source>
</reference>
<proteinExistence type="predicted"/>
<dbReference type="GO" id="GO:0043565">
    <property type="term" value="F:sequence-specific DNA binding"/>
    <property type="evidence" value="ECO:0007669"/>
    <property type="project" value="InterPro"/>
</dbReference>
<dbReference type="InterPro" id="IPR046532">
    <property type="entry name" value="DUF6597"/>
</dbReference>
<organism evidence="5 6">
    <name type="scientific">Chitinophaga niabensis</name>
    <dbReference type="NCBI Taxonomy" id="536979"/>
    <lineage>
        <taxon>Bacteria</taxon>
        <taxon>Pseudomonadati</taxon>
        <taxon>Bacteroidota</taxon>
        <taxon>Chitinophagia</taxon>
        <taxon>Chitinophagales</taxon>
        <taxon>Chitinophagaceae</taxon>
        <taxon>Chitinophaga</taxon>
    </lineage>
</organism>
<dbReference type="InterPro" id="IPR009057">
    <property type="entry name" value="Homeodomain-like_sf"/>
</dbReference>
<evidence type="ECO:0000256" key="3">
    <source>
        <dbReference type="ARBA" id="ARBA00023163"/>
    </source>
</evidence>
<dbReference type="GO" id="GO:0003700">
    <property type="term" value="F:DNA-binding transcription factor activity"/>
    <property type="evidence" value="ECO:0007669"/>
    <property type="project" value="InterPro"/>
</dbReference>
<accession>A0A1N6D5S8</accession>
<dbReference type="InterPro" id="IPR018060">
    <property type="entry name" value="HTH_AraC"/>
</dbReference>
<dbReference type="PROSITE" id="PS01124">
    <property type="entry name" value="HTH_ARAC_FAMILY_2"/>
    <property type="match status" value="1"/>
</dbReference>
<dbReference type="STRING" id="536979.SAMN04488055_0320"/>
<protein>
    <submittedName>
        <fullName evidence="5">Helix-turn-helix domain-containing protein</fullName>
    </submittedName>
</protein>
<dbReference type="Gene3D" id="1.10.10.60">
    <property type="entry name" value="Homeodomain-like"/>
    <property type="match status" value="1"/>
</dbReference>